<dbReference type="Pfam" id="PF05362">
    <property type="entry name" value="Lon_C"/>
    <property type="match status" value="1"/>
</dbReference>
<proteinExistence type="inferred from homology"/>
<evidence type="ECO:0000313" key="4">
    <source>
        <dbReference type="EMBL" id="RTR33277.1"/>
    </source>
</evidence>
<dbReference type="PROSITE" id="PS51786">
    <property type="entry name" value="LON_PROTEOLYTIC"/>
    <property type="match status" value="1"/>
</dbReference>
<dbReference type="GO" id="GO:0004252">
    <property type="term" value="F:serine-type endopeptidase activity"/>
    <property type="evidence" value="ECO:0007669"/>
    <property type="project" value="UniProtKB-UniRule"/>
</dbReference>
<dbReference type="InterPro" id="IPR014721">
    <property type="entry name" value="Ribsml_uS5_D2-typ_fold_subgr"/>
</dbReference>
<dbReference type="EC" id="3.4.21.53" evidence="2"/>
<keyword evidence="2" id="KW-0378">Hydrolase</keyword>
<dbReference type="SUPFAM" id="SSF54211">
    <property type="entry name" value="Ribosomal protein S5 domain 2-like"/>
    <property type="match status" value="1"/>
</dbReference>
<dbReference type="GO" id="GO:0004176">
    <property type="term" value="F:ATP-dependent peptidase activity"/>
    <property type="evidence" value="ECO:0007669"/>
    <property type="project" value="UniProtKB-UniRule"/>
</dbReference>
<comment type="caution">
    <text evidence="4">The sequence shown here is derived from an EMBL/GenBank/DDBJ whole genome shotgun (WGS) entry which is preliminary data.</text>
</comment>
<evidence type="ECO:0000256" key="2">
    <source>
        <dbReference type="PROSITE-ProRule" id="PRU01122"/>
    </source>
</evidence>
<reference evidence="4 5" key="1">
    <citation type="submission" date="2018-12" db="EMBL/GenBank/DDBJ databases">
        <authorList>
            <person name="Yu L."/>
        </authorList>
    </citation>
    <scope>NUCLEOTIDE SEQUENCE [LARGE SCALE GENOMIC DNA]</scope>
    <source>
        <strain evidence="4 5">HAW-EB5</strain>
    </source>
</reference>
<dbReference type="PANTHER" id="PTHR10046">
    <property type="entry name" value="ATP DEPENDENT LON PROTEASE FAMILY MEMBER"/>
    <property type="match status" value="1"/>
</dbReference>
<keyword evidence="1 2" id="KW-0645">Protease</keyword>
<dbReference type="AlphaFoldDB" id="A0A431WDE6"/>
<dbReference type="Pfam" id="PF20436">
    <property type="entry name" value="LonB_AAA-LID"/>
    <property type="match status" value="1"/>
</dbReference>
<keyword evidence="2" id="KW-0720">Serine protease</keyword>
<dbReference type="Gene3D" id="3.30.230.10">
    <property type="match status" value="1"/>
</dbReference>
<dbReference type="GO" id="GO:0005524">
    <property type="term" value="F:ATP binding"/>
    <property type="evidence" value="ECO:0007669"/>
    <property type="project" value="InterPro"/>
</dbReference>
<feature type="active site" evidence="2">
    <location>
        <position position="469"/>
    </location>
</feature>
<dbReference type="GO" id="GO:0030163">
    <property type="term" value="P:protein catabolic process"/>
    <property type="evidence" value="ECO:0007669"/>
    <property type="project" value="InterPro"/>
</dbReference>
<dbReference type="InterPro" id="IPR020568">
    <property type="entry name" value="Ribosomal_Su5_D2-typ_SF"/>
</dbReference>
<dbReference type="InterPro" id="IPR008269">
    <property type="entry name" value="Lon_proteolytic"/>
</dbReference>
<dbReference type="InterPro" id="IPR027065">
    <property type="entry name" value="Lon_Prtase"/>
</dbReference>
<dbReference type="PRINTS" id="PR00830">
    <property type="entry name" value="ENDOLAPTASE"/>
</dbReference>
<sequence>MNPHVIPVSALSPHHKIPTLSEIELNKQGLLLGQERVIDAFELLTKTPNQHMYLADLPGIDRCEFIKSLALNLGVQADQYLHKAIDNKQLTFQWKKDDSAALGDIFSTKSQSYQYLSGSIKRTDLVGRLTHTNKETGNSKTQYIPGALAQCHYLFICAESLWKREGLWDLLLEILTHRQYHVHSSLPALPLNCKVVLVGSSTQFSVCWVEEPQFPLHFPLLGEMVNEFDLGTHSEDDYASWLLAVATGVGVTLSQSALVPLFSYSARLADHQQRLSLLSSQIGHLLAQAKAYSGQEELTDDSIIHALKKHQSRHNASEMLSAQNFDDKFINLPTDKFIVGQINGLTVLDTVEYSYGEPARITASVHYGDGEVADIERKSELGGNIHAKGMMILSSCLYRIFGKDAPLHLNSNIVFEQSYQEIDGDSASLAEYCSLISAITEKPIDQGIAVTGALDQFGNVQAIGGVNEKIEGFFNLCSRRGLTGSQGVIIPKSNTQQLNLSLQLIEAVTAGEFHLYEIEHIDQAVERLMNIDAGIADKDNNFPEDSLYGLVQGRLAGLAGYQDEEKSFFAKLVEKLSFSS</sequence>
<comment type="similarity">
    <text evidence="2">Belongs to the peptidase S16 family.</text>
</comment>
<dbReference type="Proteomes" id="UP000282060">
    <property type="component" value="Unassembled WGS sequence"/>
</dbReference>
<feature type="domain" description="Lon proteolytic" evidence="3">
    <location>
        <begin position="336"/>
        <end position="531"/>
    </location>
</feature>
<dbReference type="RefSeq" id="WP_126504833.1">
    <property type="nucleotide sequence ID" value="NZ_RXNV01000002.1"/>
</dbReference>
<comment type="catalytic activity">
    <reaction evidence="2">
        <text>Hydrolysis of proteins in presence of ATP.</text>
        <dbReference type="EC" id="3.4.21.53"/>
    </reaction>
</comment>
<dbReference type="Gene3D" id="3.40.50.300">
    <property type="entry name" value="P-loop containing nucleotide triphosphate hydrolases"/>
    <property type="match status" value="1"/>
</dbReference>
<evidence type="ECO:0000313" key="5">
    <source>
        <dbReference type="Proteomes" id="UP000282060"/>
    </source>
</evidence>
<protein>
    <recommendedName>
        <fullName evidence="2">endopeptidase La</fullName>
        <ecNumber evidence="2">3.4.21.53</ecNumber>
    </recommendedName>
</protein>
<dbReference type="InterPro" id="IPR046843">
    <property type="entry name" value="LonB_AAA-LID"/>
</dbReference>
<dbReference type="GO" id="GO:0006508">
    <property type="term" value="P:proteolysis"/>
    <property type="evidence" value="ECO:0007669"/>
    <property type="project" value="UniProtKB-KW"/>
</dbReference>
<dbReference type="OrthoDB" id="9758568at2"/>
<organism evidence="4 5">
    <name type="scientific">Shewanella atlantica</name>
    <dbReference type="NCBI Taxonomy" id="271099"/>
    <lineage>
        <taxon>Bacteria</taxon>
        <taxon>Pseudomonadati</taxon>
        <taxon>Pseudomonadota</taxon>
        <taxon>Gammaproteobacteria</taxon>
        <taxon>Alteromonadales</taxon>
        <taxon>Shewanellaceae</taxon>
        <taxon>Shewanella</taxon>
    </lineage>
</organism>
<dbReference type="InterPro" id="IPR027417">
    <property type="entry name" value="P-loop_NTPase"/>
</dbReference>
<dbReference type="EMBL" id="RXNV01000002">
    <property type="protein sequence ID" value="RTR33277.1"/>
    <property type="molecule type" value="Genomic_DNA"/>
</dbReference>
<name>A0A431WDE6_9GAMM</name>
<evidence type="ECO:0000259" key="3">
    <source>
        <dbReference type="PROSITE" id="PS51786"/>
    </source>
</evidence>
<feature type="active site" evidence="2">
    <location>
        <position position="426"/>
    </location>
</feature>
<keyword evidence="5" id="KW-1185">Reference proteome</keyword>
<accession>A0A431WDE6</accession>
<evidence type="ECO:0000256" key="1">
    <source>
        <dbReference type="ARBA" id="ARBA00022670"/>
    </source>
</evidence>
<gene>
    <name evidence="4" type="ORF">EKG39_05880</name>
</gene>